<accession>A0A381SXL2</accession>
<name>A0A381SXL2_9ZZZZ</name>
<evidence type="ECO:0000256" key="7">
    <source>
        <dbReference type="ARBA" id="ARBA00023014"/>
    </source>
</evidence>
<gene>
    <name evidence="10" type="ORF">METZ01_LOCUS58937</name>
</gene>
<dbReference type="InterPro" id="IPR058240">
    <property type="entry name" value="rSAM_sf"/>
</dbReference>
<dbReference type="PROSITE" id="PS51332">
    <property type="entry name" value="B12_BINDING"/>
    <property type="match status" value="1"/>
</dbReference>
<evidence type="ECO:0000313" key="10">
    <source>
        <dbReference type="EMBL" id="SVA06083.1"/>
    </source>
</evidence>
<dbReference type="InterPro" id="IPR006638">
    <property type="entry name" value="Elp3/MiaA/NifB-like_rSAM"/>
</dbReference>
<proteinExistence type="predicted"/>
<dbReference type="GO" id="GO:0046872">
    <property type="term" value="F:metal ion binding"/>
    <property type="evidence" value="ECO:0007669"/>
    <property type="project" value="UniProtKB-KW"/>
</dbReference>
<feature type="domain" description="B12-binding" evidence="8">
    <location>
        <begin position="14"/>
        <end position="157"/>
    </location>
</feature>
<dbReference type="SMART" id="SM00729">
    <property type="entry name" value="Elp3"/>
    <property type="match status" value="1"/>
</dbReference>
<dbReference type="InterPro" id="IPR006158">
    <property type="entry name" value="Cobalamin-bd"/>
</dbReference>
<reference evidence="10" key="1">
    <citation type="submission" date="2018-05" db="EMBL/GenBank/DDBJ databases">
        <authorList>
            <person name="Lanie J.A."/>
            <person name="Ng W.-L."/>
            <person name="Kazmierczak K.M."/>
            <person name="Andrzejewski T.M."/>
            <person name="Davidsen T.M."/>
            <person name="Wayne K.J."/>
            <person name="Tettelin H."/>
            <person name="Glass J.I."/>
            <person name="Rusch D."/>
            <person name="Podicherti R."/>
            <person name="Tsui H.-C.T."/>
            <person name="Winkler M.E."/>
        </authorList>
    </citation>
    <scope>NUCLEOTIDE SEQUENCE</scope>
</reference>
<organism evidence="10">
    <name type="scientific">marine metagenome</name>
    <dbReference type="NCBI Taxonomy" id="408172"/>
    <lineage>
        <taxon>unclassified sequences</taxon>
        <taxon>metagenomes</taxon>
        <taxon>ecological metagenomes</taxon>
    </lineage>
</organism>
<dbReference type="InterPro" id="IPR034466">
    <property type="entry name" value="Methyltransferase_Class_B"/>
</dbReference>
<dbReference type="PANTHER" id="PTHR43409">
    <property type="entry name" value="ANAEROBIC MAGNESIUM-PROTOPORPHYRIN IX MONOMETHYL ESTER CYCLASE-RELATED"/>
    <property type="match status" value="1"/>
</dbReference>
<dbReference type="Gene3D" id="3.80.30.20">
    <property type="entry name" value="tm_1862 like domain"/>
    <property type="match status" value="1"/>
</dbReference>
<dbReference type="SFLD" id="SFLDG01082">
    <property type="entry name" value="B12-binding_domain_containing"/>
    <property type="match status" value="1"/>
</dbReference>
<dbReference type="GO" id="GO:0003824">
    <property type="term" value="F:catalytic activity"/>
    <property type="evidence" value="ECO:0007669"/>
    <property type="project" value="InterPro"/>
</dbReference>
<keyword evidence="2" id="KW-0489">Methyltransferase</keyword>
<evidence type="ECO:0000259" key="8">
    <source>
        <dbReference type="PROSITE" id="PS51332"/>
    </source>
</evidence>
<protein>
    <submittedName>
        <fullName evidence="10">Uncharacterized protein</fullName>
    </submittedName>
</protein>
<dbReference type="CDD" id="cd01335">
    <property type="entry name" value="Radical_SAM"/>
    <property type="match status" value="1"/>
</dbReference>
<dbReference type="GO" id="GO:0031419">
    <property type="term" value="F:cobalamin binding"/>
    <property type="evidence" value="ECO:0007669"/>
    <property type="project" value="InterPro"/>
</dbReference>
<evidence type="ECO:0000256" key="2">
    <source>
        <dbReference type="ARBA" id="ARBA00022603"/>
    </source>
</evidence>
<dbReference type="PROSITE" id="PS51918">
    <property type="entry name" value="RADICAL_SAM"/>
    <property type="match status" value="1"/>
</dbReference>
<keyword evidence="7" id="KW-0411">Iron-sulfur</keyword>
<dbReference type="SFLD" id="SFLDG01123">
    <property type="entry name" value="methyltransferase_(Class_B)"/>
    <property type="match status" value="1"/>
</dbReference>
<dbReference type="GO" id="GO:0051539">
    <property type="term" value="F:4 iron, 4 sulfur cluster binding"/>
    <property type="evidence" value="ECO:0007669"/>
    <property type="project" value="UniProtKB-KW"/>
</dbReference>
<evidence type="ECO:0000259" key="9">
    <source>
        <dbReference type="PROSITE" id="PS51918"/>
    </source>
</evidence>
<dbReference type="Pfam" id="PF04055">
    <property type="entry name" value="Radical_SAM"/>
    <property type="match status" value="1"/>
</dbReference>
<feature type="domain" description="Radical SAM core" evidence="9">
    <location>
        <begin position="210"/>
        <end position="440"/>
    </location>
</feature>
<keyword evidence="4" id="KW-0949">S-adenosyl-L-methionine</keyword>
<evidence type="ECO:0000256" key="3">
    <source>
        <dbReference type="ARBA" id="ARBA00022679"/>
    </source>
</evidence>
<evidence type="ECO:0000256" key="6">
    <source>
        <dbReference type="ARBA" id="ARBA00023004"/>
    </source>
</evidence>
<keyword evidence="5" id="KW-0479">Metal-binding</keyword>
<dbReference type="EMBL" id="UINC01003409">
    <property type="protein sequence ID" value="SVA06083.1"/>
    <property type="molecule type" value="Genomic_DNA"/>
</dbReference>
<evidence type="ECO:0000256" key="5">
    <source>
        <dbReference type="ARBA" id="ARBA00022723"/>
    </source>
</evidence>
<dbReference type="PANTHER" id="PTHR43409:SF7">
    <property type="entry name" value="BLL1977 PROTEIN"/>
    <property type="match status" value="1"/>
</dbReference>
<keyword evidence="6" id="KW-0408">Iron</keyword>
<dbReference type="AlphaFoldDB" id="A0A381SXL2"/>
<dbReference type="InterPro" id="IPR051198">
    <property type="entry name" value="BchE-like"/>
</dbReference>
<evidence type="ECO:0000256" key="1">
    <source>
        <dbReference type="ARBA" id="ARBA00001966"/>
    </source>
</evidence>
<dbReference type="SUPFAM" id="SSF102114">
    <property type="entry name" value="Radical SAM enzymes"/>
    <property type="match status" value="1"/>
</dbReference>
<dbReference type="InterPro" id="IPR023404">
    <property type="entry name" value="rSAM_horseshoe"/>
</dbReference>
<dbReference type="SFLD" id="SFLDS00029">
    <property type="entry name" value="Radical_SAM"/>
    <property type="match status" value="1"/>
</dbReference>
<dbReference type="InterPro" id="IPR007197">
    <property type="entry name" value="rSAM"/>
</dbReference>
<dbReference type="Gene3D" id="3.40.50.280">
    <property type="entry name" value="Cobalamin-binding domain"/>
    <property type="match status" value="1"/>
</dbReference>
<dbReference type="Pfam" id="PF02310">
    <property type="entry name" value="B12-binding"/>
    <property type="match status" value="1"/>
</dbReference>
<comment type="cofactor">
    <cofactor evidence="1">
        <name>[4Fe-4S] cluster</name>
        <dbReference type="ChEBI" id="CHEBI:49883"/>
    </cofactor>
</comment>
<evidence type="ECO:0000256" key="4">
    <source>
        <dbReference type="ARBA" id="ARBA00022691"/>
    </source>
</evidence>
<sequence length="501" mass="56845">MTPKLDLLLVTPPSKNIAFQDLSRDFVAIEPPVWSTLLATFLRRKGVAVEILDAEAESIGYDETARRISEIDAILTVFVIYGHQPSASTQCMPAGRAVAERVREWTPNLKMLVMGTHASALPGRTLIEEPYDFVCEGEGPHTIHALVKMLKSGKDKLDRIPGLWYQNDGAVYSNTRATDITDLDGEIPGQAWDLLNMSCYRAHNWHCFDHVNQRQPYASIQTGLGCPYKCSFCCINAPFERPGNRLWSPQVIVSQIDFLVNEYGIKNIKIPDEMFVLNEQHVMGICDLLIERNYDLNIWAYARIDTVKDRYLEKLKRAGFNWLALGIESGSKFVRDGVEKGSFDEKDILQTTNRIKEHGIYIIANYIFGLPDDTRERMQETLNLAIEINAEWANFYCTMAYPGSPLYSQSKEQGVPLPDDKDGPGWIGYSQHGYATLPLPTDTLKSNDVVDFRDDAFNKYFSHPRFLGMIKQKFGPNVVDHIESMLKVKVKRKHRDPIIAS</sequence>
<keyword evidence="3" id="KW-0808">Transferase</keyword>